<evidence type="ECO:0000313" key="1">
    <source>
        <dbReference type="EMBL" id="KAJ4389470.1"/>
    </source>
</evidence>
<dbReference type="AlphaFoldDB" id="A0A9W8YPJ4"/>
<gene>
    <name evidence="1" type="ORF">N0V93_006939</name>
</gene>
<name>A0A9W8YPJ4_9PEZI</name>
<dbReference type="Proteomes" id="UP001140453">
    <property type="component" value="Unassembled WGS sequence"/>
</dbReference>
<dbReference type="EMBL" id="JAPEVB010000004">
    <property type="protein sequence ID" value="KAJ4389470.1"/>
    <property type="molecule type" value="Genomic_DNA"/>
</dbReference>
<dbReference type="GO" id="GO:0043248">
    <property type="term" value="P:proteasome assembly"/>
    <property type="evidence" value="ECO:0007669"/>
    <property type="project" value="InterPro"/>
</dbReference>
<keyword evidence="2" id="KW-1185">Reference proteome</keyword>
<accession>A0A9W8YPJ4</accession>
<sequence length="158" mass="16989">MPSSAPSSMTSQTETFQLSFPLPRSLDTRIYVHLTVRAKSVMIFLTTAATEEMGTPPAMGSFVYALPDKFNPTQPISTPLFSIESSVDLTSRLARLFARKTGLPTYVGSSLSLSGAGLGGTVEEEMEAFRKVVEVVTERLQKSLCITNGVAEMTIGSS</sequence>
<dbReference type="OrthoDB" id="5407417at2759"/>
<dbReference type="Gene3D" id="3.30.230.100">
    <property type="match status" value="1"/>
</dbReference>
<dbReference type="InterPro" id="IPR032157">
    <property type="entry name" value="PAC4"/>
</dbReference>
<reference evidence="1" key="1">
    <citation type="submission" date="2022-10" db="EMBL/GenBank/DDBJ databases">
        <title>Tapping the CABI collections for fungal endophytes: first genome assemblies for Collariella, Neodidymelliopsis, Ascochyta clinopodiicola, Didymella pomorum, Didymosphaeria variabile, Neocosmospora piperis and Neocucurbitaria cava.</title>
        <authorList>
            <person name="Hill R."/>
        </authorList>
    </citation>
    <scope>NUCLEOTIDE SEQUENCE</scope>
    <source>
        <strain evidence="1">IMI 355082</strain>
    </source>
</reference>
<dbReference type="Pfam" id="PF16093">
    <property type="entry name" value="PAC4"/>
    <property type="match status" value="1"/>
</dbReference>
<organism evidence="1 2">
    <name type="scientific">Gnomoniopsis smithogilvyi</name>
    <dbReference type="NCBI Taxonomy" id="1191159"/>
    <lineage>
        <taxon>Eukaryota</taxon>
        <taxon>Fungi</taxon>
        <taxon>Dikarya</taxon>
        <taxon>Ascomycota</taxon>
        <taxon>Pezizomycotina</taxon>
        <taxon>Sordariomycetes</taxon>
        <taxon>Sordariomycetidae</taxon>
        <taxon>Diaporthales</taxon>
        <taxon>Gnomoniaceae</taxon>
        <taxon>Gnomoniopsis</taxon>
    </lineage>
</organism>
<evidence type="ECO:0000313" key="2">
    <source>
        <dbReference type="Proteomes" id="UP001140453"/>
    </source>
</evidence>
<proteinExistence type="predicted"/>
<protein>
    <submittedName>
        <fullName evidence="1">Uncharacterized protein</fullName>
    </submittedName>
</protein>
<comment type="caution">
    <text evidence="1">The sequence shown here is derived from an EMBL/GenBank/DDBJ whole genome shotgun (WGS) entry which is preliminary data.</text>
</comment>